<dbReference type="SUPFAM" id="SSF161098">
    <property type="entry name" value="MetI-like"/>
    <property type="match status" value="1"/>
</dbReference>
<sequence>MNAEKRDRLATILISSGAIFAGILVILFLLYLIVEGLPQLSWHFLTSASDSFSTNGGIRDQLFNSFYLVVITLIISIPLSLGAAIYLSEYAKDNVFTRALRLAIEVLSSLPSVVIGLFGYLIFVVNFKMGFSILAGALALTILNIPLLTTNAEQALRQIPYLQRQAGLGLGMTKWRVTKDIVIPAAFPSILTGVILASGRIFGEAAALIFTSGQSSIAVSYSNWNPFDPTSFLNLMRPAETLAVNIWKLNTEGLVPNAQAISSGAVAVLILTILVFNICARLFSAYISKKLGK</sequence>
<dbReference type="GO" id="GO:0005315">
    <property type="term" value="F:phosphate transmembrane transporter activity"/>
    <property type="evidence" value="ECO:0007669"/>
    <property type="project" value="InterPro"/>
</dbReference>
<keyword evidence="11" id="KW-1185">Reference proteome</keyword>
<dbReference type="STRING" id="1122152.GCA_000425905_00641"/>
<dbReference type="InterPro" id="IPR035906">
    <property type="entry name" value="MetI-like_sf"/>
</dbReference>
<keyword evidence="3" id="KW-0813">Transport</keyword>
<evidence type="ECO:0000256" key="7">
    <source>
        <dbReference type="ARBA" id="ARBA00023136"/>
    </source>
</evidence>
<evidence type="ECO:0000256" key="8">
    <source>
        <dbReference type="RuleBase" id="RU363043"/>
    </source>
</evidence>
<feature type="domain" description="ABC transmembrane type-1" evidence="9">
    <location>
        <begin position="62"/>
        <end position="279"/>
    </location>
</feature>
<dbReference type="RefSeq" id="WP_027824828.1">
    <property type="nucleotide sequence ID" value="NZ_AUEI01000004.1"/>
</dbReference>
<evidence type="ECO:0000256" key="2">
    <source>
        <dbReference type="ARBA" id="ARBA00007069"/>
    </source>
</evidence>
<evidence type="ECO:0000313" key="11">
    <source>
        <dbReference type="Proteomes" id="UP000051931"/>
    </source>
</evidence>
<evidence type="ECO:0000256" key="5">
    <source>
        <dbReference type="ARBA" id="ARBA00022692"/>
    </source>
</evidence>
<dbReference type="PANTHER" id="PTHR43470:SF4">
    <property type="entry name" value="ABC TRANSPORTER PERMEASE PROTEIN YQGI-RELATED"/>
    <property type="match status" value="1"/>
</dbReference>
<gene>
    <name evidence="10" type="ORF">FC23_GL000045</name>
</gene>
<reference evidence="10 11" key="1">
    <citation type="journal article" date="2015" name="Genome Announc.">
        <title>Expanding the biotechnology potential of lactobacilli through comparative genomics of 213 strains and associated genera.</title>
        <authorList>
            <person name="Sun Z."/>
            <person name="Harris H.M."/>
            <person name="McCann A."/>
            <person name="Guo C."/>
            <person name="Argimon S."/>
            <person name="Zhang W."/>
            <person name="Yang X."/>
            <person name="Jeffery I.B."/>
            <person name="Cooney J.C."/>
            <person name="Kagawa T.F."/>
            <person name="Liu W."/>
            <person name="Song Y."/>
            <person name="Salvetti E."/>
            <person name="Wrobel A."/>
            <person name="Rasinkangas P."/>
            <person name="Parkhill J."/>
            <person name="Rea M.C."/>
            <person name="O'Sullivan O."/>
            <person name="Ritari J."/>
            <person name="Douillard F.P."/>
            <person name="Paul Ross R."/>
            <person name="Yang R."/>
            <person name="Briner A.E."/>
            <person name="Felis G.E."/>
            <person name="de Vos W.M."/>
            <person name="Barrangou R."/>
            <person name="Klaenhammer T.R."/>
            <person name="Caufield P.W."/>
            <person name="Cui Y."/>
            <person name="Zhang H."/>
            <person name="O'Toole P.W."/>
        </authorList>
    </citation>
    <scope>NUCLEOTIDE SEQUENCE [LARGE SCALE GENOMIC DNA]</scope>
    <source>
        <strain evidence="10 11">DSM 15354</strain>
    </source>
</reference>
<protein>
    <recommendedName>
        <fullName evidence="8">Phosphate transport system permease protein PstA</fullName>
    </recommendedName>
</protein>
<evidence type="ECO:0000259" key="9">
    <source>
        <dbReference type="PROSITE" id="PS50928"/>
    </source>
</evidence>
<dbReference type="AlphaFoldDB" id="A0A0R1S3I5"/>
<dbReference type="Pfam" id="PF00528">
    <property type="entry name" value="BPD_transp_1"/>
    <property type="match status" value="1"/>
</dbReference>
<name>A0A0R1S3I5_9LACO</name>
<evidence type="ECO:0000256" key="4">
    <source>
        <dbReference type="ARBA" id="ARBA00022475"/>
    </source>
</evidence>
<feature type="transmembrane region" description="Helical" evidence="8">
    <location>
        <begin position="66"/>
        <end position="87"/>
    </location>
</feature>
<dbReference type="InterPro" id="IPR005672">
    <property type="entry name" value="Phosphate_PstA"/>
</dbReference>
<dbReference type="eggNOG" id="COG0581">
    <property type="taxonomic scope" value="Bacteria"/>
</dbReference>
<dbReference type="NCBIfam" id="TIGR00974">
    <property type="entry name" value="3a0107s02c"/>
    <property type="match status" value="1"/>
</dbReference>
<dbReference type="InterPro" id="IPR000515">
    <property type="entry name" value="MetI-like"/>
</dbReference>
<feature type="transmembrane region" description="Helical" evidence="8">
    <location>
        <begin position="99"/>
        <end position="123"/>
    </location>
</feature>
<dbReference type="GO" id="GO:0035435">
    <property type="term" value="P:phosphate ion transmembrane transport"/>
    <property type="evidence" value="ECO:0007669"/>
    <property type="project" value="InterPro"/>
</dbReference>
<evidence type="ECO:0000256" key="1">
    <source>
        <dbReference type="ARBA" id="ARBA00004651"/>
    </source>
</evidence>
<feature type="transmembrane region" description="Helical" evidence="8">
    <location>
        <begin position="260"/>
        <end position="283"/>
    </location>
</feature>
<feature type="transmembrane region" description="Helical" evidence="8">
    <location>
        <begin position="12"/>
        <end position="34"/>
    </location>
</feature>
<accession>A0A0R1S3I5</accession>
<dbReference type="PANTHER" id="PTHR43470">
    <property type="entry name" value="PHOSPHATE TRANSPORT SYSTEM PERMEASE PROTEIN PSTA-RELATED"/>
    <property type="match status" value="1"/>
</dbReference>
<dbReference type="OrthoDB" id="9807065at2"/>
<dbReference type="CDD" id="cd06261">
    <property type="entry name" value="TM_PBP2"/>
    <property type="match status" value="1"/>
</dbReference>
<organism evidence="10 11">
    <name type="scientific">Lactobacillus psittaci DSM 15354</name>
    <dbReference type="NCBI Taxonomy" id="1122152"/>
    <lineage>
        <taxon>Bacteria</taxon>
        <taxon>Bacillati</taxon>
        <taxon>Bacillota</taxon>
        <taxon>Bacilli</taxon>
        <taxon>Lactobacillales</taxon>
        <taxon>Lactobacillaceae</taxon>
        <taxon>Lactobacillus</taxon>
    </lineage>
</organism>
<feature type="transmembrane region" description="Helical" evidence="8">
    <location>
        <begin position="129"/>
        <end position="148"/>
    </location>
</feature>
<dbReference type="GO" id="GO:0005886">
    <property type="term" value="C:plasma membrane"/>
    <property type="evidence" value="ECO:0007669"/>
    <property type="project" value="UniProtKB-SubCell"/>
</dbReference>
<feature type="transmembrane region" description="Helical" evidence="8">
    <location>
        <begin position="181"/>
        <end position="202"/>
    </location>
</feature>
<dbReference type="PROSITE" id="PS50928">
    <property type="entry name" value="ABC_TM1"/>
    <property type="match status" value="1"/>
</dbReference>
<proteinExistence type="inferred from homology"/>
<keyword evidence="5 8" id="KW-0812">Transmembrane</keyword>
<comment type="similarity">
    <text evidence="2 8">Belongs to the binding-protein-dependent transport system permease family. CysTW subfamily.</text>
</comment>
<evidence type="ECO:0000313" key="10">
    <source>
        <dbReference type="EMBL" id="KRL63798.1"/>
    </source>
</evidence>
<comment type="subcellular location">
    <subcellularLocation>
        <location evidence="1 8">Cell membrane</location>
        <topology evidence="1 8">Multi-pass membrane protein</topology>
    </subcellularLocation>
</comment>
<keyword evidence="6 8" id="KW-1133">Transmembrane helix</keyword>
<dbReference type="PATRIC" id="fig|1122152.4.peg.45"/>
<evidence type="ECO:0000256" key="6">
    <source>
        <dbReference type="ARBA" id="ARBA00022989"/>
    </source>
</evidence>
<dbReference type="EMBL" id="AZFB01000001">
    <property type="protein sequence ID" value="KRL63798.1"/>
    <property type="molecule type" value="Genomic_DNA"/>
</dbReference>
<keyword evidence="7 8" id="KW-0472">Membrane</keyword>
<comment type="caution">
    <text evidence="10">The sequence shown here is derived from an EMBL/GenBank/DDBJ whole genome shotgun (WGS) entry which is preliminary data.</text>
</comment>
<keyword evidence="4 8" id="KW-1003">Cell membrane</keyword>
<dbReference type="Gene3D" id="1.10.3720.10">
    <property type="entry name" value="MetI-like"/>
    <property type="match status" value="1"/>
</dbReference>
<evidence type="ECO:0000256" key="3">
    <source>
        <dbReference type="ARBA" id="ARBA00022448"/>
    </source>
</evidence>
<dbReference type="Proteomes" id="UP000051931">
    <property type="component" value="Unassembled WGS sequence"/>
</dbReference>